<proteinExistence type="predicted"/>
<evidence type="ECO:0000313" key="6">
    <source>
        <dbReference type="WBParaSite" id="GPUH_0000728701-mRNA-1"/>
    </source>
</evidence>
<dbReference type="PANTHER" id="PTHR19871:SF38">
    <property type="entry name" value="PROTEIN QUI-1"/>
    <property type="match status" value="1"/>
</dbReference>
<dbReference type="WBParaSite" id="GPUH_0000728701-mRNA-1">
    <property type="protein sequence ID" value="GPUH_0000728701-mRNA-1"/>
    <property type="gene ID" value="GPUH_0000728701"/>
</dbReference>
<dbReference type="OrthoDB" id="5831558at2759"/>
<reference evidence="4 5" key="2">
    <citation type="submission" date="2018-11" db="EMBL/GenBank/DDBJ databases">
        <authorList>
            <consortium name="Pathogen Informatics"/>
        </authorList>
    </citation>
    <scope>NUCLEOTIDE SEQUENCE [LARGE SCALE GENOMIC DNA]</scope>
</reference>
<name>A0A183DEY7_9BILA</name>
<evidence type="ECO:0000313" key="5">
    <source>
        <dbReference type="Proteomes" id="UP000271098"/>
    </source>
</evidence>
<feature type="domain" description="NWD1/2-like winged helix-turn-helix" evidence="3">
    <location>
        <begin position="30"/>
        <end position="66"/>
    </location>
</feature>
<reference evidence="6" key="1">
    <citation type="submission" date="2016-06" db="UniProtKB">
        <authorList>
            <consortium name="WormBaseParasite"/>
        </authorList>
    </citation>
    <scope>IDENTIFICATION</scope>
</reference>
<dbReference type="EMBL" id="UYRT01018546">
    <property type="protein sequence ID" value="VDK57801.1"/>
    <property type="molecule type" value="Genomic_DNA"/>
</dbReference>
<dbReference type="PANTHER" id="PTHR19871">
    <property type="entry name" value="BETA TRANSDUCIN-RELATED PROTEIN"/>
    <property type="match status" value="1"/>
</dbReference>
<dbReference type="AlphaFoldDB" id="A0A183DEY7"/>
<keyword evidence="5" id="KW-1185">Reference proteome</keyword>
<keyword evidence="2" id="KW-0677">Repeat</keyword>
<evidence type="ECO:0000256" key="2">
    <source>
        <dbReference type="ARBA" id="ARBA00022737"/>
    </source>
</evidence>
<keyword evidence="1" id="KW-0853">WD repeat</keyword>
<gene>
    <name evidence="4" type="ORF">GPUH_LOCUS7277</name>
</gene>
<protein>
    <recommendedName>
        <fullName evidence="3">NWD1/2-like winged helix-turn-helix domain-containing protein</fullName>
    </recommendedName>
</protein>
<evidence type="ECO:0000313" key="4">
    <source>
        <dbReference type="EMBL" id="VDK57801.1"/>
    </source>
</evidence>
<organism evidence="6">
    <name type="scientific">Gongylonema pulchrum</name>
    <dbReference type="NCBI Taxonomy" id="637853"/>
    <lineage>
        <taxon>Eukaryota</taxon>
        <taxon>Metazoa</taxon>
        <taxon>Ecdysozoa</taxon>
        <taxon>Nematoda</taxon>
        <taxon>Chromadorea</taxon>
        <taxon>Rhabditida</taxon>
        <taxon>Spirurina</taxon>
        <taxon>Spiruromorpha</taxon>
        <taxon>Spiruroidea</taxon>
        <taxon>Gongylonematidae</taxon>
        <taxon>Gongylonema</taxon>
    </lineage>
</organism>
<accession>A0A183DEY7</accession>
<dbReference type="Proteomes" id="UP000271098">
    <property type="component" value="Unassembled WGS sequence"/>
</dbReference>
<evidence type="ECO:0000256" key="1">
    <source>
        <dbReference type="ARBA" id="ARBA00022574"/>
    </source>
</evidence>
<evidence type="ECO:0000259" key="3">
    <source>
        <dbReference type="Pfam" id="PF25469"/>
    </source>
</evidence>
<dbReference type="Pfam" id="PF25469">
    <property type="entry name" value="WHD_NWD1"/>
    <property type="match status" value="1"/>
</dbReference>
<dbReference type="InterPro" id="IPR052752">
    <property type="entry name" value="NACHT-WD_repeat"/>
</dbReference>
<sequence length="125" mass="14303">MLALKLQVTGSIAEKKVNIGLHARMLRDWCLIVEFVYENRLVYKWSHLFVANITRRRYFANTGELKRAHGLIADLFVNSTPDSDNASSARSGAALLFPRPLKRDDGTVNTRKVHNLWYHLLHTGN</sequence>
<dbReference type="InterPro" id="IPR057588">
    <property type="entry name" value="NWD1/2-like_WH"/>
</dbReference>